<gene>
    <name evidence="2" type="ORF">GBZ26_18750</name>
</gene>
<evidence type="ECO:0000313" key="3">
    <source>
        <dbReference type="Proteomes" id="UP000639419"/>
    </source>
</evidence>
<feature type="region of interest" description="Disordered" evidence="1">
    <location>
        <begin position="59"/>
        <end position="97"/>
    </location>
</feature>
<name>A0ABX2L260_9PROT</name>
<keyword evidence="3" id="KW-1185">Reference proteome</keyword>
<dbReference type="EMBL" id="WHOR01000154">
    <property type="protein sequence ID" value="NUB21224.1"/>
    <property type="molecule type" value="Genomic_DNA"/>
</dbReference>
<reference evidence="2 3" key="1">
    <citation type="submission" date="2019-10" db="EMBL/GenBank/DDBJ databases">
        <title>Genome sequence of Azospirillum formosense CC-Nfb-7.</title>
        <authorList>
            <person name="Ambrosini A."/>
            <person name="Sant'Anna F.H."/>
            <person name="Cassan F.D."/>
            <person name="Souza E.M."/>
            <person name="Passaglia L.M.P."/>
        </authorList>
    </citation>
    <scope>NUCLEOTIDE SEQUENCE [LARGE SCALE GENOMIC DNA]</scope>
    <source>
        <strain evidence="2 3">CC-NFb-7</strain>
    </source>
</reference>
<accession>A0ABX2L260</accession>
<evidence type="ECO:0000313" key="2">
    <source>
        <dbReference type="EMBL" id="NUB21224.1"/>
    </source>
</evidence>
<sequence length="97" mass="10301">MSEAKLLLDAVALADMHRRAAEIEALERRRGRPLSAGSPLLLALLASPPGTPLWSSLPAIEGSSMTTDASSKPFRPARLSEAPRDPDPEGVFDVPVT</sequence>
<comment type="caution">
    <text evidence="2">The sequence shown here is derived from an EMBL/GenBank/DDBJ whole genome shotgun (WGS) entry which is preliminary data.</text>
</comment>
<dbReference type="RefSeq" id="WP_174440143.1">
    <property type="nucleotide sequence ID" value="NZ_BAABCC010000002.1"/>
</dbReference>
<proteinExistence type="predicted"/>
<evidence type="ECO:0000256" key="1">
    <source>
        <dbReference type="SAM" id="MobiDB-lite"/>
    </source>
</evidence>
<organism evidence="2 3">
    <name type="scientific">Azospirillum formosense</name>
    <dbReference type="NCBI Taxonomy" id="861533"/>
    <lineage>
        <taxon>Bacteria</taxon>
        <taxon>Pseudomonadati</taxon>
        <taxon>Pseudomonadota</taxon>
        <taxon>Alphaproteobacteria</taxon>
        <taxon>Rhodospirillales</taxon>
        <taxon>Azospirillaceae</taxon>
        <taxon>Azospirillum</taxon>
    </lineage>
</organism>
<dbReference type="Proteomes" id="UP000639419">
    <property type="component" value="Unassembled WGS sequence"/>
</dbReference>
<protein>
    <submittedName>
        <fullName evidence="2">Uncharacterized protein</fullName>
    </submittedName>
</protein>